<dbReference type="Proteomes" id="UP000178315">
    <property type="component" value="Unassembled WGS sequence"/>
</dbReference>
<keyword evidence="3" id="KW-0812">Transmembrane</keyword>
<dbReference type="PANTHER" id="PTHR30627">
    <property type="entry name" value="PEPTIDOGLYCAN D,D-TRANSPEPTIDASE"/>
    <property type="match status" value="1"/>
</dbReference>
<dbReference type="InterPro" id="IPR050515">
    <property type="entry name" value="Beta-lactam/transpept"/>
</dbReference>
<feature type="transmembrane region" description="Helical" evidence="3">
    <location>
        <begin position="12"/>
        <end position="32"/>
    </location>
</feature>
<dbReference type="Pfam" id="PF00905">
    <property type="entry name" value="Transpeptidase"/>
    <property type="match status" value="1"/>
</dbReference>
<reference evidence="6 7" key="1">
    <citation type="journal article" date="2016" name="Nat. Commun.">
        <title>Thousands of microbial genomes shed light on interconnected biogeochemical processes in an aquifer system.</title>
        <authorList>
            <person name="Anantharaman K."/>
            <person name="Brown C.T."/>
            <person name="Hug L.A."/>
            <person name="Sharon I."/>
            <person name="Castelle C.J."/>
            <person name="Probst A.J."/>
            <person name="Thomas B.C."/>
            <person name="Singh A."/>
            <person name="Wilkins M.J."/>
            <person name="Karaoz U."/>
            <person name="Brodie E.L."/>
            <person name="Williams K.H."/>
            <person name="Hubbard S.S."/>
            <person name="Banfield J.F."/>
        </authorList>
    </citation>
    <scope>NUCLEOTIDE SEQUENCE [LARGE SCALE GENOMIC DNA]</scope>
</reference>
<dbReference type="Pfam" id="PF03717">
    <property type="entry name" value="PBP_dimer"/>
    <property type="match status" value="1"/>
</dbReference>
<dbReference type="PANTHER" id="PTHR30627:SF1">
    <property type="entry name" value="PEPTIDOGLYCAN D,D-TRANSPEPTIDASE FTSI"/>
    <property type="match status" value="1"/>
</dbReference>
<evidence type="ECO:0000259" key="5">
    <source>
        <dbReference type="Pfam" id="PF03717"/>
    </source>
</evidence>
<dbReference type="AlphaFoldDB" id="A0A1G2AB64"/>
<dbReference type="SUPFAM" id="SSF56519">
    <property type="entry name" value="Penicillin binding protein dimerisation domain"/>
    <property type="match status" value="1"/>
</dbReference>
<keyword evidence="3" id="KW-1133">Transmembrane helix</keyword>
<dbReference type="InterPro" id="IPR001460">
    <property type="entry name" value="PCN-bd_Tpept"/>
</dbReference>
<name>A0A1G2AB64_9BACT</name>
<evidence type="ECO:0000256" key="2">
    <source>
        <dbReference type="ARBA" id="ARBA00023136"/>
    </source>
</evidence>
<dbReference type="Gene3D" id="3.40.710.10">
    <property type="entry name" value="DD-peptidase/beta-lactamase superfamily"/>
    <property type="match status" value="1"/>
</dbReference>
<proteinExistence type="predicted"/>
<evidence type="ECO:0000313" key="6">
    <source>
        <dbReference type="EMBL" id="OGY73270.1"/>
    </source>
</evidence>
<evidence type="ECO:0008006" key="8">
    <source>
        <dbReference type="Google" id="ProtNLM"/>
    </source>
</evidence>
<evidence type="ECO:0000313" key="7">
    <source>
        <dbReference type="Proteomes" id="UP000178315"/>
    </source>
</evidence>
<dbReference type="SUPFAM" id="SSF56601">
    <property type="entry name" value="beta-lactamase/transpeptidase-like"/>
    <property type="match status" value="1"/>
</dbReference>
<dbReference type="Gene3D" id="3.30.450.330">
    <property type="match status" value="1"/>
</dbReference>
<dbReference type="GO" id="GO:0008658">
    <property type="term" value="F:penicillin binding"/>
    <property type="evidence" value="ECO:0007669"/>
    <property type="project" value="InterPro"/>
</dbReference>
<accession>A0A1G2AB64</accession>
<keyword evidence="2 3" id="KW-0472">Membrane</keyword>
<sequence length="582" mass="63729">MKPKYRKTSDRRIISLVVFFLFLGIMLIAQLFRIQILRNRVYSKEGEDQYLVSQKVMPSRGEIFWRDISEGGIAPLVVNEPIYNFSIVPKRVSDVKFFAQEVSSALGAPKENISSKLTDLEDPYELIQSDISEKEKLKIAEFLSDANISKDAYSFSESFRRSYIDDELASHVTGFFGFGEDGVERRGQYGLEEYFDADLTGISGSTISDTDVLGRFIPVGNRTIVLPVNGKDVVLTLEKNIQYKACALLAEYVKKYEAAGGAVVIMEPQTGNIYALCGEPRFNPNRYGEYPVSLFVNPVTSAEYEPGSIFKPITMAAALEDGGITPFTTFIDAGFVIIDRYKIRNAAERVYGLNSMVQVLDKSINTGAIFAMRSIGPDKFRKYVEAFGFGKLTGIELAGEVNGDVSPLAGGEEIYAATASFGQGITVTPIQLVSAYAAIARGGVLVKPRLVDRVIDGENERISPVTEGDRVISKETAESVSLMLVSAVKNGYAKHAGVSGYAIAGKTGTAQIPKNDGHGYAQETIHSFVGFGPVETGRVPAFAMLVKLDKPRGLQFADSTAAPLFHDIAEFILHYLNIRSVL</sequence>
<dbReference type="InterPro" id="IPR012338">
    <property type="entry name" value="Beta-lactam/transpept-like"/>
</dbReference>
<protein>
    <recommendedName>
        <fullName evidence="8">Penicillin-binding protein transpeptidase domain-containing protein</fullName>
    </recommendedName>
</protein>
<dbReference type="GO" id="GO:0071555">
    <property type="term" value="P:cell wall organization"/>
    <property type="evidence" value="ECO:0007669"/>
    <property type="project" value="TreeGrafter"/>
</dbReference>
<feature type="domain" description="Penicillin-binding protein transpeptidase" evidence="4">
    <location>
        <begin position="261"/>
        <end position="569"/>
    </location>
</feature>
<gene>
    <name evidence="6" type="ORF">A3H61_00865</name>
</gene>
<comment type="caution">
    <text evidence="6">The sequence shown here is derived from an EMBL/GenBank/DDBJ whole genome shotgun (WGS) entry which is preliminary data.</text>
</comment>
<evidence type="ECO:0000256" key="3">
    <source>
        <dbReference type="SAM" id="Phobius"/>
    </source>
</evidence>
<comment type="subcellular location">
    <subcellularLocation>
        <location evidence="1">Membrane</location>
    </subcellularLocation>
</comment>
<organism evidence="6 7">
    <name type="scientific">Candidatus Jacksonbacteria bacterium RIFCSPLOWO2_02_FULL_44_20</name>
    <dbReference type="NCBI Taxonomy" id="1798460"/>
    <lineage>
        <taxon>Bacteria</taxon>
        <taxon>Candidatus Jacksoniibacteriota</taxon>
    </lineage>
</organism>
<dbReference type="GO" id="GO:0005886">
    <property type="term" value="C:plasma membrane"/>
    <property type="evidence" value="ECO:0007669"/>
    <property type="project" value="TreeGrafter"/>
</dbReference>
<evidence type="ECO:0000256" key="1">
    <source>
        <dbReference type="ARBA" id="ARBA00004370"/>
    </source>
</evidence>
<evidence type="ECO:0000259" key="4">
    <source>
        <dbReference type="Pfam" id="PF00905"/>
    </source>
</evidence>
<dbReference type="InterPro" id="IPR036138">
    <property type="entry name" value="PBP_dimer_sf"/>
</dbReference>
<dbReference type="InterPro" id="IPR005311">
    <property type="entry name" value="PBP_dimer"/>
</dbReference>
<feature type="domain" description="Penicillin-binding protein dimerisation" evidence="5">
    <location>
        <begin position="57"/>
        <end position="218"/>
    </location>
</feature>
<dbReference type="EMBL" id="MHJU01000014">
    <property type="protein sequence ID" value="OGY73270.1"/>
    <property type="molecule type" value="Genomic_DNA"/>
</dbReference>
<dbReference type="Gene3D" id="3.90.1310.10">
    <property type="entry name" value="Penicillin-binding protein 2a (Domain 2)"/>
    <property type="match status" value="1"/>
</dbReference>